<dbReference type="PANTHER" id="PTHR31299">
    <property type="entry name" value="ESTERASE, PUTATIVE (AFU_ORTHOLOGUE AFUA_1G05850)-RELATED"/>
    <property type="match status" value="1"/>
</dbReference>
<evidence type="ECO:0000313" key="2">
    <source>
        <dbReference type="Proteomes" id="UP000216605"/>
    </source>
</evidence>
<proteinExistence type="predicted"/>
<dbReference type="Proteomes" id="UP000216605">
    <property type="component" value="Unassembled WGS sequence"/>
</dbReference>
<protein>
    <recommendedName>
        <fullName evidence="3">Erythromycin esterase</fullName>
    </recommendedName>
</protein>
<dbReference type="InterPro" id="IPR007815">
    <property type="entry name" value="Emycin_Estase"/>
</dbReference>
<reference evidence="1 2" key="1">
    <citation type="submission" date="2017-07" db="EMBL/GenBank/DDBJ databases">
        <title>Flavobacterium cyanobacteriorum sp. nov., isolated from cyanobacterial aggregates in a eutrophic lake.</title>
        <authorList>
            <person name="Cai H."/>
        </authorList>
    </citation>
    <scope>NUCLEOTIDE SEQUENCE [LARGE SCALE GENOMIC DNA]</scope>
    <source>
        <strain evidence="1 2">TH021</strain>
    </source>
</reference>
<organism evidence="1 2">
    <name type="scientific">Flavobacterium cyanobacteriorum</name>
    <dbReference type="NCBI Taxonomy" id="2022802"/>
    <lineage>
        <taxon>Bacteria</taxon>
        <taxon>Pseudomonadati</taxon>
        <taxon>Bacteroidota</taxon>
        <taxon>Flavobacteriia</taxon>
        <taxon>Flavobacteriales</taxon>
        <taxon>Flavobacteriaceae</taxon>
        <taxon>Flavobacterium</taxon>
    </lineage>
</organism>
<evidence type="ECO:0000313" key="1">
    <source>
        <dbReference type="EMBL" id="OYQ49285.1"/>
    </source>
</evidence>
<dbReference type="InterPro" id="IPR052036">
    <property type="entry name" value="Hydrolase/PRTase-associated"/>
</dbReference>
<dbReference type="OrthoDB" id="9810066at2"/>
<dbReference type="AlphaFoldDB" id="A0A256A7W7"/>
<dbReference type="Pfam" id="PF05139">
    <property type="entry name" value="Erythro_esteras"/>
    <property type="match status" value="1"/>
</dbReference>
<name>A0A256A7W7_9FLAO</name>
<evidence type="ECO:0008006" key="3">
    <source>
        <dbReference type="Google" id="ProtNLM"/>
    </source>
</evidence>
<dbReference type="SUPFAM" id="SSF159501">
    <property type="entry name" value="EreA/ChaN-like"/>
    <property type="match status" value="1"/>
</dbReference>
<dbReference type="GO" id="GO:0046677">
    <property type="term" value="P:response to antibiotic"/>
    <property type="evidence" value="ECO:0007669"/>
    <property type="project" value="InterPro"/>
</dbReference>
<sequence length="436" mass="50464">MRYMVRILISTVLLLIYHSIYGQLKGDYSDIFMEHLYQSRSPIKSFDAKTLSYDDLEPIGKAIGDRKIVLLGEPSHGDGGAIQMKTRLVKYLHEKKGFDVLLFEDDMCSILFDLSEINDTALVRIKAQENIMSSLSKSAVSKDFWNYYNQQLSNGSKIHLGGIHPWHCGKFAKTRLLNLLTEELSKLNYNTSSKSYQRLLKDINYTFQYLWESKKDSVDTNNYFKEIGKIEEVFKYHTQPIEKRNLWLLEIANLKNCFEFLVNGKNRDIYYAQNLALIAKYIYPDKKIIVWSHNNHNAMDVNVLASFDADFAKWWHIENTYATFTYFGADAFREFGNNVYSLAITSGSGNFSQNFMENGYQVHDFKSAKVIKSSENSLEYYLANKKCDVVFIPFPSVQGRPSGYPWFTSRLLDLSFEAKMDYISAFSGIIYINEVV</sequence>
<keyword evidence="2" id="KW-1185">Reference proteome</keyword>
<dbReference type="EMBL" id="NOXV01000041">
    <property type="protein sequence ID" value="OYQ49285.1"/>
    <property type="molecule type" value="Genomic_DNA"/>
</dbReference>
<dbReference type="Gene3D" id="3.40.1660.10">
    <property type="entry name" value="EreA-like (biosynthetic domain)"/>
    <property type="match status" value="2"/>
</dbReference>
<accession>A0A256A7W7</accession>
<comment type="caution">
    <text evidence="1">The sequence shown here is derived from an EMBL/GenBank/DDBJ whole genome shotgun (WGS) entry which is preliminary data.</text>
</comment>
<gene>
    <name evidence="1" type="ORF">CHU92_00360</name>
</gene>
<dbReference type="PANTHER" id="PTHR31299:SF0">
    <property type="entry name" value="ESTERASE, PUTATIVE (AFU_ORTHOLOGUE AFUA_1G05850)-RELATED"/>
    <property type="match status" value="1"/>
</dbReference>